<evidence type="ECO:0000313" key="3">
    <source>
        <dbReference type="Proteomes" id="UP000597444"/>
    </source>
</evidence>
<evidence type="ECO:0000313" key="2">
    <source>
        <dbReference type="EMBL" id="GHO96123.1"/>
    </source>
</evidence>
<feature type="transmembrane region" description="Helical" evidence="1">
    <location>
        <begin position="115"/>
        <end position="137"/>
    </location>
</feature>
<keyword evidence="1" id="KW-1133">Transmembrane helix</keyword>
<organism evidence="2 3">
    <name type="scientific">Reticulibacter mediterranei</name>
    <dbReference type="NCBI Taxonomy" id="2778369"/>
    <lineage>
        <taxon>Bacteria</taxon>
        <taxon>Bacillati</taxon>
        <taxon>Chloroflexota</taxon>
        <taxon>Ktedonobacteria</taxon>
        <taxon>Ktedonobacterales</taxon>
        <taxon>Reticulibacteraceae</taxon>
        <taxon>Reticulibacter</taxon>
    </lineage>
</organism>
<dbReference type="Proteomes" id="UP000597444">
    <property type="component" value="Unassembled WGS sequence"/>
</dbReference>
<reference evidence="2" key="1">
    <citation type="submission" date="2020-10" db="EMBL/GenBank/DDBJ databases">
        <title>Taxonomic study of unclassified bacteria belonging to the class Ktedonobacteria.</title>
        <authorList>
            <person name="Yabe S."/>
            <person name="Wang C.M."/>
            <person name="Zheng Y."/>
            <person name="Sakai Y."/>
            <person name="Cavaletti L."/>
            <person name="Monciardini P."/>
            <person name="Donadio S."/>
        </authorList>
    </citation>
    <scope>NUCLEOTIDE SEQUENCE</scope>
    <source>
        <strain evidence="2">ID150040</strain>
    </source>
</reference>
<proteinExistence type="predicted"/>
<accession>A0A8J3ILM1</accession>
<feature type="transmembrane region" description="Helical" evidence="1">
    <location>
        <begin position="76"/>
        <end position="94"/>
    </location>
</feature>
<keyword evidence="1" id="KW-0472">Membrane</keyword>
<feature type="transmembrane region" description="Helical" evidence="1">
    <location>
        <begin position="46"/>
        <end position="70"/>
    </location>
</feature>
<evidence type="ECO:0000256" key="1">
    <source>
        <dbReference type="SAM" id="Phobius"/>
    </source>
</evidence>
<dbReference type="EMBL" id="BNJK01000001">
    <property type="protein sequence ID" value="GHO96123.1"/>
    <property type="molecule type" value="Genomic_DNA"/>
</dbReference>
<feature type="transmembrane region" description="Helical" evidence="1">
    <location>
        <begin position="12"/>
        <end position="34"/>
    </location>
</feature>
<name>A0A8J3ILM1_9CHLR</name>
<protein>
    <submittedName>
        <fullName evidence="2">Uncharacterized protein</fullName>
    </submittedName>
</protein>
<gene>
    <name evidence="2" type="ORF">KSF_061710</name>
</gene>
<sequence>MNSLGDKDKMSYVLWTLLSLISYVGGLIIVIKVTPKLQTRSFDEGLFMGWAILDIVGALLAFGAVFITLAVFNGAFAIRVLDFLLLIGILIIAARLAYQSLSSRALAGSVPVSRVLVGGYGIFLMLASFFCITQLFVTK</sequence>
<keyword evidence="1" id="KW-0812">Transmembrane</keyword>
<dbReference type="AlphaFoldDB" id="A0A8J3ILM1"/>
<keyword evidence="3" id="KW-1185">Reference proteome</keyword>
<comment type="caution">
    <text evidence="2">The sequence shown here is derived from an EMBL/GenBank/DDBJ whole genome shotgun (WGS) entry which is preliminary data.</text>
</comment>